<dbReference type="PANTHER" id="PTHR34358:SF2">
    <property type="entry name" value="OS03G0411600 PROTEIN"/>
    <property type="match status" value="1"/>
</dbReference>
<feature type="transmembrane region" description="Helical" evidence="2">
    <location>
        <begin position="46"/>
        <end position="67"/>
    </location>
</feature>
<dbReference type="EMBL" id="JACGWN010000008">
    <property type="protein sequence ID" value="KAL0438560.1"/>
    <property type="molecule type" value="Genomic_DNA"/>
</dbReference>
<sequence length="214" mass="24285">MRDEEAQRIQTTPSSSSSSTGSAPSFSVKKDGSGFEGLFGRGKYKLWALAAITLLALWSMYTGSVTLKWSAHNLTNSSDDLDHSIHGDLDVLDVDERVKMVMQMWNVYKHSSIARLPRFWRDAFGAAYQELTSDVASVRNTALLEIAKMSFRSTDVYDPPPVESTARQLSGFRKLYDIWMMNSNNVFFYILLLHRSSEGEVRTRIQVVKTRKQK</sequence>
<evidence type="ECO:0008006" key="4">
    <source>
        <dbReference type="Google" id="ProtNLM"/>
    </source>
</evidence>
<feature type="region of interest" description="Disordered" evidence="1">
    <location>
        <begin position="1"/>
        <end position="28"/>
    </location>
</feature>
<reference evidence="3" key="1">
    <citation type="submission" date="2020-06" db="EMBL/GenBank/DDBJ databases">
        <authorList>
            <person name="Li T."/>
            <person name="Hu X."/>
            <person name="Zhang T."/>
            <person name="Song X."/>
            <person name="Zhang H."/>
            <person name="Dai N."/>
            <person name="Sheng W."/>
            <person name="Hou X."/>
            <person name="Wei L."/>
        </authorList>
    </citation>
    <scope>NUCLEOTIDE SEQUENCE</scope>
    <source>
        <strain evidence="3">KEN1</strain>
        <tissue evidence="3">Leaf</tissue>
    </source>
</reference>
<keyword evidence="2" id="KW-1133">Transmembrane helix</keyword>
<dbReference type="PANTHER" id="PTHR34358">
    <property type="entry name" value="OS03G0411600 PROTEIN"/>
    <property type="match status" value="1"/>
</dbReference>
<name>A0AAW2WBC3_9LAMI</name>
<keyword evidence="2" id="KW-0812">Transmembrane</keyword>
<protein>
    <recommendedName>
        <fullName evidence="4">Sugar transporter</fullName>
    </recommendedName>
</protein>
<evidence type="ECO:0000256" key="2">
    <source>
        <dbReference type="SAM" id="Phobius"/>
    </source>
</evidence>
<gene>
    <name evidence="3" type="ORF">Slati_2339000</name>
</gene>
<dbReference type="AlphaFoldDB" id="A0AAW2WBC3"/>
<organism evidence="3">
    <name type="scientific">Sesamum latifolium</name>
    <dbReference type="NCBI Taxonomy" id="2727402"/>
    <lineage>
        <taxon>Eukaryota</taxon>
        <taxon>Viridiplantae</taxon>
        <taxon>Streptophyta</taxon>
        <taxon>Embryophyta</taxon>
        <taxon>Tracheophyta</taxon>
        <taxon>Spermatophyta</taxon>
        <taxon>Magnoliopsida</taxon>
        <taxon>eudicotyledons</taxon>
        <taxon>Gunneridae</taxon>
        <taxon>Pentapetalae</taxon>
        <taxon>asterids</taxon>
        <taxon>lamiids</taxon>
        <taxon>Lamiales</taxon>
        <taxon>Pedaliaceae</taxon>
        <taxon>Sesamum</taxon>
    </lineage>
</organism>
<evidence type="ECO:0000256" key="1">
    <source>
        <dbReference type="SAM" id="MobiDB-lite"/>
    </source>
</evidence>
<comment type="caution">
    <text evidence="3">The sequence shown here is derived from an EMBL/GenBank/DDBJ whole genome shotgun (WGS) entry which is preliminary data.</text>
</comment>
<keyword evidence="2" id="KW-0472">Membrane</keyword>
<dbReference type="Pfam" id="PF06708">
    <property type="entry name" value="DUF1195"/>
    <property type="match status" value="1"/>
</dbReference>
<dbReference type="InterPro" id="IPR010608">
    <property type="entry name" value="DUF1195"/>
</dbReference>
<reference evidence="3" key="2">
    <citation type="journal article" date="2024" name="Plant">
        <title>Genomic evolution and insights into agronomic trait innovations of Sesamum species.</title>
        <authorList>
            <person name="Miao H."/>
            <person name="Wang L."/>
            <person name="Qu L."/>
            <person name="Liu H."/>
            <person name="Sun Y."/>
            <person name="Le M."/>
            <person name="Wang Q."/>
            <person name="Wei S."/>
            <person name="Zheng Y."/>
            <person name="Lin W."/>
            <person name="Duan Y."/>
            <person name="Cao H."/>
            <person name="Xiong S."/>
            <person name="Wang X."/>
            <person name="Wei L."/>
            <person name="Li C."/>
            <person name="Ma Q."/>
            <person name="Ju M."/>
            <person name="Zhao R."/>
            <person name="Li G."/>
            <person name="Mu C."/>
            <person name="Tian Q."/>
            <person name="Mei H."/>
            <person name="Zhang T."/>
            <person name="Gao T."/>
            <person name="Zhang H."/>
        </authorList>
    </citation>
    <scope>NUCLEOTIDE SEQUENCE</scope>
    <source>
        <strain evidence="3">KEN1</strain>
    </source>
</reference>
<proteinExistence type="predicted"/>
<evidence type="ECO:0000313" key="3">
    <source>
        <dbReference type="EMBL" id="KAL0438560.1"/>
    </source>
</evidence>
<feature type="compositionally biased region" description="Low complexity" evidence="1">
    <location>
        <begin position="11"/>
        <end position="27"/>
    </location>
</feature>
<accession>A0AAW2WBC3</accession>